<dbReference type="Pfam" id="PF05699">
    <property type="entry name" value="Dimer_Tnp_hAT"/>
    <property type="match status" value="1"/>
</dbReference>
<evidence type="ECO:0000313" key="3">
    <source>
        <dbReference type="EMBL" id="KAJ5460954.1"/>
    </source>
</evidence>
<dbReference type="RefSeq" id="XP_056769996.1">
    <property type="nucleotide sequence ID" value="XM_056905889.1"/>
</dbReference>
<dbReference type="Proteomes" id="UP001213681">
    <property type="component" value="Unassembled WGS sequence"/>
</dbReference>
<evidence type="ECO:0000256" key="1">
    <source>
        <dbReference type="SAM" id="MobiDB-lite"/>
    </source>
</evidence>
<evidence type="ECO:0000313" key="4">
    <source>
        <dbReference type="Proteomes" id="UP001213681"/>
    </source>
</evidence>
<gene>
    <name evidence="3" type="ORF">N7458_002506</name>
</gene>
<dbReference type="AlphaFoldDB" id="A0AAD6CDN2"/>
<comment type="caution">
    <text evidence="3">The sequence shown here is derived from an EMBL/GenBank/DDBJ whole genome shotgun (WGS) entry which is preliminary data.</text>
</comment>
<feature type="region of interest" description="Disordered" evidence="1">
    <location>
        <begin position="197"/>
        <end position="293"/>
    </location>
</feature>
<name>A0AAD6CDN2_9EURO</name>
<dbReference type="SUPFAM" id="SSF53098">
    <property type="entry name" value="Ribonuclease H-like"/>
    <property type="match status" value="1"/>
</dbReference>
<feature type="compositionally biased region" description="Basic and acidic residues" evidence="1">
    <location>
        <begin position="197"/>
        <end position="210"/>
    </location>
</feature>
<feature type="compositionally biased region" description="Basic and acidic residues" evidence="1">
    <location>
        <begin position="284"/>
        <end position="293"/>
    </location>
</feature>
<accession>A0AAD6CDN2</accession>
<dbReference type="GeneID" id="81596132"/>
<organism evidence="3 4">
    <name type="scientific">Penicillium daleae</name>
    <dbReference type="NCBI Taxonomy" id="63821"/>
    <lineage>
        <taxon>Eukaryota</taxon>
        <taxon>Fungi</taxon>
        <taxon>Dikarya</taxon>
        <taxon>Ascomycota</taxon>
        <taxon>Pezizomycotina</taxon>
        <taxon>Eurotiomycetes</taxon>
        <taxon>Eurotiomycetidae</taxon>
        <taxon>Eurotiales</taxon>
        <taxon>Aspergillaceae</taxon>
        <taxon>Penicillium</taxon>
    </lineage>
</organism>
<feature type="compositionally biased region" description="Polar residues" evidence="1">
    <location>
        <begin position="223"/>
        <end position="233"/>
    </location>
</feature>
<feature type="domain" description="HAT C-terminal dimerisation" evidence="2">
    <location>
        <begin position="113"/>
        <end position="168"/>
    </location>
</feature>
<reference evidence="3" key="2">
    <citation type="journal article" date="2023" name="IMA Fungus">
        <title>Comparative genomic study of the Penicillium genus elucidates a diverse pangenome and 15 lateral gene transfer events.</title>
        <authorList>
            <person name="Petersen C."/>
            <person name="Sorensen T."/>
            <person name="Nielsen M.R."/>
            <person name="Sondergaard T.E."/>
            <person name="Sorensen J.L."/>
            <person name="Fitzpatrick D.A."/>
            <person name="Frisvad J.C."/>
            <person name="Nielsen K.L."/>
        </authorList>
    </citation>
    <scope>NUCLEOTIDE SEQUENCE</scope>
    <source>
        <strain evidence="3">IBT 16125</strain>
    </source>
</reference>
<evidence type="ECO:0000259" key="2">
    <source>
        <dbReference type="Pfam" id="PF05699"/>
    </source>
</evidence>
<keyword evidence="4" id="KW-1185">Reference proteome</keyword>
<proteinExistence type="predicted"/>
<sequence>MKSALDRARDKLTEYYRKTDDIPGDLYTIATILGPRNKLEFFTTLEWEPHWGPRYKKSLEAYIQPYRQRYEEAQSTSTLQPISQDVSDIDILLRSTISLQSKATAPDELTRYLGSKHQNKYPILASLARDVLTTPASGSGVERLFNSARDIYHYRRGSLKPQTIKELMLFMCTTKFDVESEQLALIDKYLSTQEKQAKKEQKDAQKKEEEFNPISDDKEDLSTSEASAETIQRLSARARGNRRATSDQLIELEDNNEVPLPDNSHLEEERTTQRRSSRRVPKRLRQDEDFVYL</sequence>
<reference evidence="3" key="1">
    <citation type="submission" date="2022-12" db="EMBL/GenBank/DDBJ databases">
        <authorList>
            <person name="Petersen C."/>
        </authorList>
    </citation>
    <scope>NUCLEOTIDE SEQUENCE</scope>
    <source>
        <strain evidence="3">IBT 16125</strain>
    </source>
</reference>
<dbReference type="EMBL" id="JAPVEA010000002">
    <property type="protein sequence ID" value="KAJ5460954.1"/>
    <property type="molecule type" value="Genomic_DNA"/>
</dbReference>
<dbReference type="InterPro" id="IPR008906">
    <property type="entry name" value="HATC_C_dom"/>
</dbReference>
<protein>
    <recommendedName>
        <fullName evidence="2">HAT C-terminal dimerisation domain-containing protein</fullName>
    </recommendedName>
</protein>
<feature type="compositionally biased region" description="Basic residues" evidence="1">
    <location>
        <begin position="273"/>
        <end position="283"/>
    </location>
</feature>
<dbReference type="GO" id="GO:0046983">
    <property type="term" value="F:protein dimerization activity"/>
    <property type="evidence" value="ECO:0007669"/>
    <property type="project" value="InterPro"/>
</dbReference>
<dbReference type="InterPro" id="IPR012337">
    <property type="entry name" value="RNaseH-like_sf"/>
</dbReference>